<proteinExistence type="predicted"/>
<dbReference type="EMBL" id="QXTE01000040">
    <property type="protein sequence ID" value="TFK10549.1"/>
    <property type="molecule type" value="Genomic_DNA"/>
</dbReference>
<dbReference type="AlphaFoldDB" id="A0A4D9EJ91"/>
<evidence type="ECO:0000313" key="1">
    <source>
        <dbReference type="EMBL" id="TFK10549.1"/>
    </source>
</evidence>
<gene>
    <name evidence="1" type="ORF">DR999_PMT06475</name>
</gene>
<protein>
    <submittedName>
        <fullName evidence="1">DNA cross-link repair 1A protein</fullName>
    </submittedName>
</protein>
<reference evidence="1 2" key="2">
    <citation type="submission" date="2019-04" db="EMBL/GenBank/DDBJ databases">
        <title>The genome sequence of big-headed turtle.</title>
        <authorList>
            <person name="Gong S."/>
        </authorList>
    </citation>
    <scope>NUCLEOTIDE SEQUENCE [LARGE SCALE GENOMIC DNA]</scope>
    <source>
        <strain evidence="1">DO16091913</strain>
        <tissue evidence="1">Muscle</tissue>
    </source>
</reference>
<organism evidence="1 2">
    <name type="scientific">Platysternon megacephalum</name>
    <name type="common">big-headed turtle</name>
    <dbReference type="NCBI Taxonomy" id="55544"/>
    <lineage>
        <taxon>Eukaryota</taxon>
        <taxon>Metazoa</taxon>
        <taxon>Chordata</taxon>
        <taxon>Craniata</taxon>
        <taxon>Vertebrata</taxon>
        <taxon>Euteleostomi</taxon>
        <taxon>Archelosauria</taxon>
        <taxon>Testudinata</taxon>
        <taxon>Testudines</taxon>
        <taxon>Cryptodira</taxon>
        <taxon>Durocryptodira</taxon>
        <taxon>Testudinoidea</taxon>
        <taxon>Platysternidae</taxon>
        <taxon>Platysternon</taxon>
    </lineage>
</organism>
<accession>A0A4D9EJ91</accession>
<comment type="caution">
    <text evidence="1">The sequence shown here is derived from an EMBL/GenBank/DDBJ whole genome shotgun (WGS) entry which is preliminary data.</text>
</comment>
<evidence type="ECO:0000313" key="2">
    <source>
        <dbReference type="Proteomes" id="UP000297703"/>
    </source>
</evidence>
<keyword evidence="2" id="KW-1185">Reference proteome</keyword>
<sequence length="100" mass="11670">MLLSVSVTGPKGERRKNLELDFFAHWLRGRVQRGKEKNVELLLCAHLEWLWIEFQEDPGAGSPCPSGMALVECWGEQKGRSRTWNWLPTWPVFRVLPRPR</sequence>
<name>A0A4D9EJ91_9SAUR</name>
<reference evidence="1 2" key="1">
    <citation type="submission" date="2019-04" db="EMBL/GenBank/DDBJ databases">
        <title>Draft genome of the big-headed turtle Platysternon megacephalum.</title>
        <authorList>
            <person name="Gong S."/>
        </authorList>
    </citation>
    <scope>NUCLEOTIDE SEQUENCE [LARGE SCALE GENOMIC DNA]</scope>
    <source>
        <strain evidence="1">DO16091913</strain>
        <tissue evidence="1">Muscle</tissue>
    </source>
</reference>
<dbReference type="Proteomes" id="UP000297703">
    <property type="component" value="Unassembled WGS sequence"/>
</dbReference>